<organism evidence="2 3">
    <name type="scientific">Acholeplasma oculi</name>
    <dbReference type="NCBI Taxonomy" id="35623"/>
    <lineage>
        <taxon>Bacteria</taxon>
        <taxon>Bacillati</taxon>
        <taxon>Mycoplasmatota</taxon>
        <taxon>Mollicutes</taxon>
        <taxon>Acholeplasmatales</taxon>
        <taxon>Acholeplasmataceae</taxon>
        <taxon>Acholeplasma</taxon>
    </lineage>
</organism>
<dbReference type="RefSeq" id="WP_045749562.1">
    <property type="nucleotide sequence ID" value="NZ_FUZK01000001.1"/>
</dbReference>
<keyword evidence="1" id="KW-1133">Transmembrane helix</keyword>
<dbReference type="HOGENOM" id="CLU_1340810_0_0_14"/>
<keyword evidence="1" id="KW-0472">Membrane</keyword>
<protein>
    <submittedName>
        <fullName evidence="2">Uncharacterized protein</fullName>
    </submittedName>
</protein>
<dbReference type="PATRIC" id="fig|35623.3.peg.1038"/>
<reference evidence="3" key="1">
    <citation type="submission" date="2014-05" db="EMBL/GenBank/DDBJ databases">
        <authorList>
            <person name="Kube M."/>
        </authorList>
    </citation>
    <scope>NUCLEOTIDE SEQUENCE [LARGE SCALE GENOMIC DNA]</scope>
</reference>
<evidence type="ECO:0000313" key="3">
    <source>
        <dbReference type="Proteomes" id="UP000032434"/>
    </source>
</evidence>
<sequence length="203" mass="24015">MKKNKKKKVIDFINKDYIDENGNAIVDVVINDRSELFSPYSNKMLLRREIFLYLDTIADPIPNEYPLIINFIVKDLNILNQEYVREALKRYYWFSYKEMEKNLRKDMLFVFLYLVIGLLLIIGFNFFDFSMFGITDAWVRIIDSFLTIFVWVIVWEAISQLIIGRGKKVAEMLNEKQMAIAEVRFFDSLSEVATEGSDPNMKK</sequence>
<feature type="transmembrane region" description="Helical" evidence="1">
    <location>
        <begin position="107"/>
        <end position="126"/>
    </location>
</feature>
<dbReference type="AlphaFoldDB" id="A0A061AHN1"/>
<dbReference type="EMBL" id="LK028559">
    <property type="protein sequence ID" value="CDR31111.1"/>
    <property type="molecule type" value="Genomic_DNA"/>
</dbReference>
<accession>A0A061AHN1</accession>
<dbReference type="STRING" id="35623.Aocu_10380"/>
<name>A0A061AHN1_9MOLU</name>
<dbReference type="InParanoid" id="A0A061AHN1"/>
<feature type="transmembrane region" description="Helical" evidence="1">
    <location>
        <begin position="138"/>
        <end position="158"/>
    </location>
</feature>
<keyword evidence="3" id="KW-1185">Reference proteome</keyword>
<dbReference type="Proteomes" id="UP000032434">
    <property type="component" value="Chromosome 1"/>
</dbReference>
<evidence type="ECO:0000256" key="1">
    <source>
        <dbReference type="SAM" id="Phobius"/>
    </source>
</evidence>
<keyword evidence="1" id="KW-0812">Transmembrane</keyword>
<dbReference type="OrthoDB" id="384895at2"/>
<evidence type="ECO:0000313" key="2">
    <source>
        <dbReference type="EMBL" id="CDR31111.1"/>
    </source>
</evidence>
<proteinExistence type="predicted"/>
<dbReference type="KEGG" id="aoc:Aocu_10380"/>
<gene>
    <name evidence="2" type="ORF">Aocu_10380</name>
</gene>